<dbReference type="AlphaFoldDB" id="A0A409WLM3"/>
<protein>
    <recommendedName>
        <fullName evidence="4">TatD DNase family Scn1</fullName>
    </recommendedName>
</protein>
<dbReference type="InterPro" id="IPR032466">
    <property type="entry name" value="Metal_Hydrolase"/>
</dbReference>
<evidence type="ECO:0008006" key="4">
    <source>
        <dbReference type="Google" id="ProtNLM"/>
    </source>
</evidence>
<dbReference type="Pfam" id="PF01026">
    <property type="entry name" value="TatD_DNase"/>
    <property type="match status" value="1"/>
</dbReference>
<dbReference type="PANTHER" id="PTHR47345">
    <property type="entry name" value="CUT9-INTERACTING PROTEIN SCN1"/>
    <property type="match status" value="1"/>
</dbReference>
<dbReference type="Proteomes" id="UP000283269">
    <property type="component" value="Unassembled WGS sequence"/>
</dbReference>
<gene>
    <name evidence="2" type="ORF">CVT25_002694</name>
</gene>
<feature type="region of interest" description="Disordered" evidence="1">
    <location>
        <begin position="353"/>
        <end position="394"/>
    </location>
</feature>
<dbReference type="SUPFAM" id="SSF51556">
    <property type="entry name" value="Metallo-dependent hydrolases"/>
    <property type="match status" value="1"/>
</dbReference>
<evidence type="ECO:0000313" key="2">
    <source>
        <dbReference type="EMBL" id="PPQ79424.1"/>
    </source>
</evidence>
<organism evidence="2 3">
    <name type="scientific">Psilocybe cyanescens</name>
    <dbReference type="NCBI Taxonomy" id="93625"/>
    <lineage>
        <taxon>Eukaryota</taxon>
        <taxon>Fungi</taxon>
        <taxon>Dikarya</taxon>
        <taxon>Basidiomycota</taxon>
        <taxon>Agaricomycotina</taxon>
        <taxon>Agaricomycetes</taxon>
        <taxon>Agaricomycetidae</taxon>
        <taxon>Agaricales</taxon>
        <taxon>Agaricineae</taxon>
        <taxon>Strophariaceae</taxon>
        <taxon>Psilocybe</taxon>
    </lineage>
</organism>
<dbReference type="PANTHER" id="PTHR47345:SF1">
    <property type="entry name" value="CUT9-INTERACTING PROTEIN SCN1"/>
    <property type="match status" value="1"/>
</dbReference>
<comment type="caution">
    <text evidence="2">The sequence shown here is derived from an EMBL/GenBank/DDBJ whole genome shotgun (WGS) entry which is preliminary data.</text>
</comment>
<name>A0A409WLM3_PSICY</name>
<evidence type="ECO:0000313" key="3">
    <source>
        <dbReference type="Proteomes" id="UP000283269"/>
    </source>
</evidence>
<dbReference type="STRING" id="93625.A0A409WLM3"/>
<accession>A0A409WLM3</accession>
<dbReference type="InParanoid" id="A0A409WLM3"/>
<feature type="compositionally biased region" description="Basic residues" evidence="1">
    <location>
        <begin position="353"/>
        <end position="365"/>
    </location>
</feature>
<dbReference type="FunCoup" id="A0A409WLM3">
    <property type="interactions" value="14"/>
</dbReference>
<dbReference type="Gene3D" id="3.20.20.140">
    <property type="entry name" value="Metal-dependent hydrolases"/>
    <property type="match status" value="1"/>
</dbReference>
<reference evidence="2 3" key="1">
    <citation type="journal article" date="2018" name="Evol. Lett.">
        <title>Horizontal gene cluster transfer increased hallucinogenic mushroom diversity.</title>
        <authorList>
            <person name="Reynolds H.T."/>
            <person name="Vijayakumar V."/>
            <person name="Gluck-Thaler E."/>
            <person name="Korotkin H.B."/>
            <person name="Matheny P.B."/>
            <person name="Slot J.C."/>
        </authorList>
    </citation>
    <scope>NUCLEOTIDE SEQUENCE [LARGE SCALE GENOMIC DNA]</scope>
    <source>
        <strain evidence="2 3">2631</strain>
    </source>
</reference>
<dbReference type="InterPro" id="IPR053044">
    <property type="entry name" value="Metallo-hydrolase/TatD-type"/>
</dbReference>
<proteinExistence type="predicted"/>
<dbReference type="EMBL" id="NHYD01003376">
    <property type="protein sequence ID" value="PPQ79424.1"/>
    <property type="molecule type" value="Genomic_DNA"/>
</dbReference>
<dbReference type="InterPro" id="IPR001130">
    <property type="entry name" value="TatD-like"/>
</dbReference>
<dbReference type="GO" id="GO:0016788">
    <property type="term" value="F:hydrolase activity, acting on ester bonds"/>
    <property type="evidence" value="ECO:0007669"/>
    <property type="project" value="InterPro"/>
</dbReference>
<dbReference type="OrthoDB" id="413993at2759"/>
<keyword evidence="3" id="KW-1185">Reference proteome</keyword>
<evidence type="ECO:0000256" key="1">
    <source>
        <dbReference type="SAM" id="MobiDB-lite"/>
    </source>
</evidence>
<sequence length="394" mass="44450">MALTEELPSPDVLRRIVDVHCHPTDAPAGVSSKSVQRLLISVCAMSTMQSDQHKVKELALSCPEKIVPCFGYHPWFSYLISTGASDPSSSPNKEQHYRNLFLPTAAPTNTNADPVHSSDQGKHEALEAQFKTLLAALPEPRDLASVIAELRENLSSFPNAMLGEVGLDRIFRVPINYFASPRVLTPFTIPLAHQVAILEAQMELAVELGRNISIHSVKSQHATTDLLEKMKTKFGKKWNNVSVDLHSCGLSPQTWRDLEKKHVNVFLSLSTVINHKHANHRALIAQCSSDRILAESDYNDIDMCAPQTWDIIKIIAEVKGWPVEQEWVNDDEIKENDWGVVRRLEKNWLRFKNGHHQMPQKKKPKTRDDFEDSDTQQTEQRSEGSRPITFDTVS</sequence>